<evidence type="ECO:0000313" key="3">
    <source>
        <dbReference type="Proteomes" id="UP000297245"/>
    </source>
</evidence>
<dbReference type="InterPro" id="IPR051864">
    <property type="entry name" value="NCF2_NOXA1"/>
</dbReference>
<dbReference type="AlphaFoldDB" id="A0A4S8L782"/>
<evidence type="ECO:0000313" key="2">
    <source>
        <dbReference type="EMBL" id="THU84524.1"/>
    </source>
</evidence>
<feature type="repeat" description="TPR" evidence="1">
    <location>
        <begin position="17"/>
        <end position="50"/>
    </location>
</feature>
<dbReference type="Proteomes" id="UP000297245">
    <property type="component" value="Unassembled WGS sequence"/>
</dbReference>
<dbReference type="OrthoDB" id="2871460at2759"/>
<dbReference type="SUPFAM" id="SSF48452">
    <property type="entry name" value="TPR-like"/>
    <property type="match status" value="1"/>
</dbReference>
<evidence type="ECO:0000256" key="1">
    <source>
        <dbReference type="PROSITE-ProRule" id="PRU00339"/>
    </source>
</evidence>
<keyword evidence="3" id="KW-1185">Reference proteome</keyword>
<dbReference type="InterPro" id="IPR019734">
    <property type="entry name" value="TPR_rpt"/>
</dbReference>
<keyword evidence="1" id="KW-0802">TPR repeat</keyword>
<dbReference type="PANTHER" id="PTHR15175:SF0">
    <property type="entry name" value="SH3 DOMAIN-CONTAINING PROTEIN C23A1.17"/>
    <property type="match status" value="1"/>
</dbReference>
<organism evidence="2 3">
    <name type="scientific">Dendrothele bispora (strain CBS 962.96)</name>
    <dbReference type="NCBI Taxonomy" id="1314807"/>
    <lineage>
        <taxon>Eukaryota</taxon>
        <taxon>Fungi</taxon>
        <taxon>Dikarya</taxon>
        <taxon>Basidiomycota</taxon>
        <taxon>Agaricomycotina</taxon>
        <taxon>Agaricomycetes</taxon>
        <taxon>Agaricomycetidae</taxon>
        <taxon>Agaricales</taxon>
        <taxon>Agaricales incertae sedis</taxon>
        <taxon>Dendrothele</taxon>
    </lineage>
</organism>
<dbReference type="InterPro" id="IPR011990">
    <property type="entry name" value="TPR-like_helical_dom_sf"/>
</dbReference>
<dbReference type="EMBL" id="ML179594">
    <property type="protein sequence ID" value="THU84524.1"/>
    <property type="molecule type" value="Genomic_DNA"/>
</dbReference>
<gene>
    <name evidence="2" type="ORF">K435DRAFT_733053</name>
</gene>
<reference evidence="2 3" key="1">
    <citation type="journal article" date="2019" name="Nat. Ecol. Evol.">
        <title>Megaphylogeny resolves global patterns of mushroom evolution.</title>
        <authorList>
            <person name="Varga T."/>
            <person name="Krizsan K."/>
            <person name="Foldi C."/>
            <person name="Dima B."/>
            <person name="Sanchez-Garcia M."/>
            <person name="Sanchez-Ramirez S."/>
            <person name="Szollosi G.J."/>
            <person name="Szarkandi J.G."/>
            <person name="Papp V."/>
            <person name="Albert L."/>
            <person name="Andreopoulos W."/>
            <person name="Angelini C."/>
            <person name="Antonin V."/>
            <person name="Barry K.W."/>
            <person name="Bougher N.L."/>
            <person name="Buchanan P."/>
            <person name="Buyck B."/>
            <person name="Bense V."/>
            <person name="Catcheside P."/>
            <person name="Chovatia M."/>
            <person name="Cooper J."/>
            <person name="Damon W."/>
            <person name="Desjardin D."/>
            <person name="Finy P."/>
            <person name="Geml J."/>
            <person name="Haridas S."/>
            <person name="Hughes K."/>
            <person name="Justo A."/>
            <person name="Karasinski D."/>
            <person name="Kautmanova I."/>
            <person name="Kiss B."/>
            <person name="Kocsube S."/>
            <person name="Kotiranta H."/>
            <person name="LaButti K.M."/>
            <person name="Lechner B.E."/>
            <person name="Liimatainen K."/>
            <person name="Lipzen A."/>
            <person name="Lukacs Z."/>
            <person name="Mihaltcheva S."/>
            <person name="Morgado L.N."/>
            <person name="Niskanen T."/>
            <person name="Noordeloos M.E."/>
            <person name="Ohm R.A."/>
            <person name="Ortiz-Santana B."/>
            <person name="Ovrebo C."/>
            <person name="Racz N."/>
            <person name="Riley R."/>
            <person name="Savchenko A."/>
            <person name="Shiryaev A."/>
            <person name="Soop K."/>
            <person name="Spirin V."/>
            <person name="Szebenyi C."/>
            <person name="Tomsovsky M."/>
            <person name="Tulloss R.E."/>
            <person name="Uehling J."/>
            <person name="Grigoriev I.V."/>
            <person name="Vagvolgyi C."/>
            <person name="Papp T."/>
            <person name="Martin F.M."/>
            <person name="Miettinen O."/>
            <person name="Hibbett D.S."/>
            <person name="Nagy L.G."/>
        </authorList>
    </citation>
    <scope>NUCLEOTIDE SEQUENCE [LARGE SCALE GENOMIC DNA]</scope>
    <source>
        <strain evidence="2 3">CBS 962.96</strain>
    </source>
</reference>
<protein>
    <submittedName>
        <fullName evidence="2">Uncharacterized protein</fullName>
    </submittedName>
</protein>
<accession>A0A4S8L782</accession>
<name>A0A4S8L782_DENBC</name>
<dbReference type="PANTHER" id="PTHR15175">
    <property type="entry name" value="NEUTROPHIL CYTOSOLIC FACTOR 2, NEUTROPHIL NADPH OXIDASE FACTOR 2"/>
    <property type="match status" value="1"/>
</dbReference>
<sequence>MRKTLIGHSISSIADSSKILTYMGLIYATLGEHETAVEKFIEATGLDNYLAVTYFQGGVFNFLLARYDLAYKNFDEALLYLRGNPVSYVFLCPILF</sequence>
<feature type="non-terminal residue" evidence="2">
    <location>
        <position position="96"/>
    </location>
</feature>
<proteinExistence type="predicted"/>
<dbReference type="Gene3D" id="1.25.40.10">
    <property type="entry name" value="Tetratricopeptide repeat domain"/>
    <property type="match status" value="1"/>
</dbReference>
<dbReference type="PROSITE" id="PS50005">
    <property type="entry name" value="TPR"/>
    <property type="match status" value="1"/>
</dbReference>